<dbReference type="Proteomes" id="UP000428333">
    <property type="component" value="Linkage Group LG11"/>
</dbReference>
<name>A0A6A4L1K5_9ERIC</name>
<comment type="catalytic activity">
    <reaction evidence="11">
        <text>L-threonyl-[protein] + ATP = O-phospho-L-threonyl-[protein] + ADP + H(+)</text>
        <dbReference type="Rhea" id="RHEA:46608"/>
        <dbReference type="Rhea" id="RHEA-COMP:11060"/>
        <dbReference type="Rhea" id="RHEA-COMP:11605"/>
        <dbReference type="ChEBI" id="CHEBI:15378"/>
        <dbReference type="ChEBI" id="CHEBI:30013"/>
        <dbReference type="ChEBI" id="CHEBI:30616"/>
        <dbReference type="ChEBI" id="CHEBI:61977"/>
        <dbReference type="ChEBI" id="CHEBI:456216"/>
        <dbReference type="EC" id="2.7.11.1"/>
    </reaction>
</comment>
<evidence type="ECO:0000256" key="1">
    <source>
        <dbReference type="ARBA" id="ARBA00004162"/>
    </source>
</evidence>
<dbReference type="Pfam" id="PF07714">
    <property type="entry name" value="PK_Tyr_Ser-Thr"/>
    <property type="match status" value="1"/>
</dbReference>
<keyword evidence="7" id="KW-0418">Kinase</keyword>
<dbReference type="FunFam" id="1.10.510.10:FF:000430">
    <property type="entry name" value="Protein kinase superfamily protein"/>
    <property type="match status" value="1"/>
</dbReference>
<evidence type="ECO:0000256" key="13">
    <source>
        <dbReference type="PROSITE-ProRule" id="PRU10141"/>
    </source>
</evidence>
<dbReference type="PROSITE" id="PS00107">
    <property type="entry name" value="PROTEIN_KINASE_ATP"/>
    <property type="match status" value="1"/>
</dbReference>
<comment type="similarity">
    <text evidence="14">Belongs to the protein kinase superfamily.</text>
</comment>
<dbReference type="OrthoDB" id="4062651at2759"/>
<evidence type="ECO:0000256" key="2">
    <source>
        <dbReference type="ARBA" id="ARBA00012513"/>
    </source>
</evidence>
<evidence type="ECO:0000259" key="16">
    <source>
        <dbReference type="PROSITE" id="PS50011"/>
    </source>
</evidence>
<dbReference type="InterPro" id="IPR008271">
    <property type="entry name" value="Ser/Thr_kinase_AS"/>
</dbReference>
<keyword evidence="8 13" id="KW-0067">ATP-binding</keyword>
<feature type="binding site" evidence="13">
    <location>
        <position position="108"/>
    </location>
    <ligand>
        <name>ATP</name>
        <dbReference type="ChEBI" id="CHEBI:30616"/>
    </ligand>
</feature>
<keyword evidence="5 15" id="KW-0812">Transmembrane</keyword>
<dbReference type="SUPFAM" id="SSF56112">
    <property type="entry name" value="Protein kinase-like (PK-like)"/>
    <property type="match status" value="1"/>
</dbReference>
<evidence type="ECO:0000313" key="18">
    <source>
        <dbReference type="Proteomes" id="UP000428333"/>
    </source>
</evidence>
<dbReference type="InterPro" id="IPR000719">
    <property type="entry name" value="Prot_kinase_dom"/>
</dbReference>
<keyword evidence="3 14" id="KW-0723">Serine/threonine-protein kinase</keyword>
<evidence type="ECO:0000256" key="7">
    <source>
        <dbReference type="ARBA" id="ARBA00022777"/>
    </source>
</evidence>
<evidence type="ECO:0000256" key="5">
    <source>
        <dbReference type="ARBA" id="ARBA00022692"/>
    </source>
</evidence>
<dbReference type="PANTHER" id="PTHR47982">
    <property type="entry name" value="PROLINE-RICH RECEPTOR-LIKE PROTEIN KINASE PERK4"/>
    <property type="match status" value="1"/>
</dbReference>
<dbReference type="EMBL" id="QEFC01003197">
    <property type="protein sequence ID" value="KAE9449029.1"/>
    <property type="molecule type" value="Genomic_DNA"/>
</dbReference>
<evidence type="ECO:0000256" key="9">
    <source>
        <dbReference type="ARBA" id="ARBA00022989"/>
    </source>
</evidence>
<evidence type="ECO:0000256" key="12">
    <source>
        <dbReference type="ARBA" id="ARBA00048679"/>
    </source>
</evidence>
<feature type="domain" description="Protein kinase" evidence="16">
    <location>
        <begin position="79"/>
        <end position="326"/>
    </location>
</feature>
<evidence type="ECO:0000256" key="4">
    <source>
        <dbReference type="ARBA" id="ARBA00022679"/>
    </source>
</evidence>
<keyword evidence="4" id="KW-0808">Transferase</keyword>
<evidence type="ECO:0000256" key="6">
    <source>
        <dbReference type="ARBA" id="ARBA00022741"/>
    </source>
</evidence>
<evidence type="ECO:0000256" key="15">
    <source>
        <dbReference type="SAM" id="Phobius"/>
    </source>
</evidence>
<keyword evidence="18" id="KW-1185">Reference proteome</keyword>
<protein>
    <recommendedName>
        <fullName evidence="2">non-specific serine/threonine protein kinase</fullName>
        <ecNumber evidence="2">2.7.11.1</ecNumber>
    </recommendedName>
</protein>
<evidence type="ECO:0000256" key="10">
    <source>
        <dbReference type="ARBA" id="ARBA00023136"/>
    </source>
</evidence>
<evidence type="ECO:0000256" key="14">
    <source>
        <dbReference type="RuleBase" id="RU000304"/>
    </source>
</evidence>
<keyword evidence="10 15" id="KW-0472">Membrane</keyword>
<gene>
    <name evidence="17" type="ORF">C3L33_19075</name>
</gene>
<dbReference type="PROSITE" id="PS00108">
    <property type="entry name" value="PROTEIN_KINASE_ST"/>
    <property type="match status" value="1"/>
</dbReference>
<accession>A0A6A4L1K5</accession>
<dbReference type="PROSITE" id="PS50011">
    <property type="entry name" value="PROTEIN_KINASE_DOM"/>
    <property type="match status" value="1"/>
</dbReference>
<keyword evidence="6 13" id="KW-0547">Nucleotide-binding</keyword>
<dbReference type="Gene3D" id="3.30.200.20">
    <property type="entry name" value="Phosphorylase Kinase, domain 1"/>
    <property type="match status" value="1"/>
</dbReference>
<dbReference type="InterPro" id="IPR001245">
    <property type="entry name" value="Ser-Thr/Tyr_kinase_cat_dom"/>
</dbReference>
<reference evidence="17 18" key="1">
    <citation type="journal article" date="2019" name="Genome Biol. Evol.">
        <title>The Rhododendron genome and chromosomal organization provide insight into shared whole-genome duplications across the heath family (Ericaceae).</title>
        <authorList>
            <person name="Soza V.L."/>
            <person name="Lindsley D."/>
            <person name="Waalkes A."/>
            <person name="Ramage E."/>
            <person name="Patwardhan R.P."/>
            <person name="Burton J.N."/>
            <person name="Adey A."/>
            <person name="Kumar A."/>
            <person name="Qiu R."/>
            <person name="Shendure J."/>
            <person name="Hall B."/>
        </authorList>
    </citation>
    <scope>NUCLEOTIDE SEQUENCE [LARGE SCALE GENOMIC DNA]</scope>
    <source>
        <strain evidence="17">RSF 1966-606</strain>
    </source>
</reference>
<evidence type="ECO:0000256" key="11">
    <source>
        <dbReference type="ARBA" id="ARBA00047899"/>
    </source>
</evidence>
<comment type="caution">
    <text evidence="17">The sequence shown here is derived from an EMBL/GenBank/DDBJ whole genome shotgun (WGS) entry which is preliminary data.</text>
</comment>
<proteinExistence type="inferred from homology"/>
<evidence type="ECO:0000256" key="3">
    <source>
        <dbReference type="ARBA" id="ARBA00022527"/>
    </source>
</evidence>
<evidence type="ECO:0000256" key="8">
    <source>
        <dbReference type="ARBA" id="ARBA00022840"/>
    </source>
</evidence>
<keyword evidence="9 15" id="KW-1133">Transmembrane helix</keyword>
<dbReference type="PANTHER" id="PTHR47982:SF20">
    <property type="entry name" value="NON-SPECIFIC SERINE_THREONINE PROTEIN KINASE"/>
    <property type="match status" value="1"/>
</dbReference>
<dbReference type="EC" id="2.7.11.1" evidence="2"/>
<sequence length="354" mass="38985">MSTILAAILGGAAGAVALVGMVITVIWFCLFHNRSAGRTSETGSSDPSVQVGRSVGVELTLREARRFEMEELALATKSFSDRSLIGEGKFGAVYKGLLNDGMLVAIKKRAATPSQEFIEEVMFPFLSNGEKYSHYNGAGQVSQEKLEFKHRLSIAIGAAKGLAHLHSLSPRLVHKDFKTANVLVDENFIAKVADAGLRNFLGRVDIVGPSSHVAADEIFLAPEVREFRRFSDKSDVYSFGVFLLELVSGREAMELLSSDLNQNLVEWVQNYQDSGKISTIIDQRMGNSFTTEGMEEYIQLIIRCVDPSSERRPSMSYVVMELDRILEKEMNLTTIMGEGTPVVTLGSQLFRASK</sequence>
<feature type="transmembrane region" description="Helical" evidence="15">
    <location>
        <begin position="6"/>
        <end position="30"/>
    </location>
</feature>
<dbReference type="InterPro" id="IPR017441">
    <property type="entry name" value="Protein_kinase_ATP_BS"/>
</dbReference>
<dbReference type="GO" id="GO:0005524">
    <property type="term" value="F:ATP binding"/>
    <property type="evidence" value="ECO:0007669"/>
    <property type="project" value="UniProtKB-UniRule"/>
</dbReference>
<dbReference type="Gene3D" id="1.10.510.10">
    <property type="entry name" value="Transferase(Phosphotransferase) domain 1"/>
    <property type="match status" value="1"/>
</dbReference>
<dbReference type="AlphaFoldDB" id="A0A6A4L1K5"/>
<dbReference type="InterPro" id="IPR047117">
    <property type="entry name" value="PERK1-13-like"/>
</dbReference>
<organism evidence="17 18">
    <name type="scientific">Rhododendron williamsianum</name>
    <dbReference type="NCBI Taxonomy" id="262921"/>
    <lineage>
        <taxon>Eukaryota</taxon>
        <taxon>Viridiplantae</taxon>
        <taxon>Streptophyta</taxon>
        <taxon>Embryophyta</taxon>
        <taxon>Tracheophyta</taxon>
        <taxon>Spermatophyta</taxon>
        <taxon>Magnoliopsida</taxon>
        <taxon>eudicotyledons</taxon>
        <taxon>Gunneridae</taxon>
        <taxon>Pentapetalae</taxon>
        <taxon>asterids</taxon>
        <taxon>Ericales</taxon>
        <taxon>Ericaceae</taxon>
        <taxon>Ericoideae</taxon>
        <taxon>Rhodoreae</taxon>
        <taxon>Rhododendron</taxon>
    </lineage>
</organism>
<comment type="catalytic activity">
    <reaction evidence="12">
        <text>L-seryl-[protein] + ATP = O-phospho-L-seryl-[protein] + ADP + H(+)</text>
        <dbReference type="Rhea" id="RHEA:17989"/>
        <dbReference type="Rhea" id="RHEA-COMP:9863"/>
        <dbReference type="Rhea" id="RHEA-COMP:11604"/>
        <dbReference type="ChEBI" id="CHEBI:15378"/>
        <dbReference type="ChEBI" id="CHEBI:29999"/>
        <dbReference type="ChEBI" id="CHEBI:30616"/>
        <dbReference type="ChEBI" id="CHEBI:83421"/>
        <dbReference type="ChEBI" id="CHEBI:456216"/>
        <dbReference type="EC" id="2.7.11.1"/>
    </reaction>
</comment>
<evidence type="ECO:0000313" key="17">
    <source>
        <dbReference type="EMBL" id="KAE9449029.1"/>
    </source>
</evidence>
<feature type="non-terminal residue" evidence="17">
    <location>
        <position position="1"/>
    </location>
</feature>
<comment type="subcellular location">
    <subcellularLocation>
        <location evidence="1">Cell membrane</location>
        <topology evidence="1">Single-pass membrane protein</topology>
    </subcellularLocation>
</comment>
<dbReference type="GO" id="GO:0005886">
    <property type="term" value="C:plasma membrane"/>
    <property type="evidence" value="ECO:0007669"/>
    <property type="project" value="UniProtKB-SubCell"/>
</dbReference>
<dbReference type="GO" id="GO:0004674">
    <property type="term" value="F:protein serine/threonine kinase activity"/>
    <property type="evidence" value="ECO:0007669"/>
    <property type="project" value="UniProtKB-KW"/>
</dbReference>
<dbReference type="InterPro" id="IPR011009">
    <property type="entry name" value="Kinase-like_dom_sf"/>
</dbReference>